<gene>
    <name evidence="2" type="ORF">BU26DRAFT_546863</name>
</gene>
<keyword evidence="3" id="KW-1185">Reference proteome</keyword>
<dbReference type="AlphaFoldDB" id="A0A6A6IZX1"/>
<feature type="coiled-coil region" evidence="1">
    <location>
        <begin position="433"/>
        <end position="460"/>
    </location>
</feature>
<dbReference type="RefSeq" id="XP_033689707.1">
    <property type="nucleotide sequence ID" value="XM_033831861.1"/>
</dbReference>
<accession>A0A6A6IZX1</accession>
<evidence type="ECO:0000313" key="2">
    <source>
        <dbReference type="EMBL" id="KAF2254703.1"/>
    </source>
</evidence>
<dbReference type="Proteomes" id="UP000800094">
    <property type="component" value="Unassembled WGS sequence"/>
</dbReference>
<proteinExistence type="predicted"/>
<protein>
    <submittedName>
        <fullName evidence="2">Uncharacterized protein</fullName>
    </submittedName>
</protein>
<reference evidence="2" key="1">
    <citation type="journal article" date="2020" name="Stud. Mycol.">
        <title>101 Dothideomycetes genomes: a test case for predicting lifestyles and emergence of pathogens.</title>
        <authorList>
            <person name="Haridas S."/>
            <person name="Albert R."/>
            <person name="Binder M."/>
            <person name="Bloem J."/>
            <person name="Labutti K."/>
            <person name="Salamov A."/>
            <person name="Andreopoulos B."/>
            <person name="Baker S."/>
            <person name="Barry K."/>
            <person name="Bills G."/>
            <person name="Bluhm B."/>
            <person name="Cannon C."/>
            <person name="Castanera R."/>
            <person name="Culley D."/>
            <person name="Daum C."/>
            <person name="Ezra D."/>
            <person name="Gonzalez J."/>
            <person name="Henrissat B."/>
            <person name="Kuo A."/>
            <person name="Liang C."/>
            <person name="Lipzen A."/>
            <person name="Lutzoni F."/>
            <person name="Magnuson J."/>
            <person name="Mondo S."/>
            <person name="Nolan M."/>
            <person name="Ohm R."/>
            <person name="Pangilinan J."/>
            <person name="Park H.-J."/>
            <person name="Ramirez L."/>
            <person name="Alfaro M."/>
            <person name="Sun H."/>
            <person name="Tritt A."/>
            <person name="Yoshinaga Y."/>
            <person name="Zwiers L.-H."/>
            <person name="Turgeon B."/>
            <person name="Goodwin S."/>
            <person name="Spatafora J."/>
            <person name="Crous P."/>
            <person name="Grigoriev I."/>
        </authorList>
    </citation>
    <scope>NUCLEOTIDE SEQUENCE</scope>
    <source>
        <strain evidence="2">CBS 122368</strain>
    </source>
</reference>
<dbReference type="GeneID" id="54585191"/>
<evidence type="ECO:0000256" key="1">
    <source>
        <dbReference type="SAM" id="Coils"/>
    </source>
</evidence>
<keyword evidence="1" id="KW-0175">Coiled coil</keyword>
<dbReference type="EMBL" id="ML987190">
    <property type="protein sequence ID" value="KAF2254703.1"/>
    <property type="molecule type" value="Genomic_DNA"/>
</dbReference>
<sequence>MHELISHPGLQFYISRLSGTLHYTLTIASRPPKHFSLSDSDFEDVSPQVKAEGFRHLHGTDASAVGLELKIVKNDGVLEIVFEGREGGRAEWRFAGLQEQGSVYAMASVQTERVGVVDGGTQTITATSTSTGVQTETVTQEDVQYRDLTTTLEIDGICIVDVSDSDEYEALSVASSASSTWSDPWPRHIYLKGHKLGRGAATRWGAIHIDRQTRKLRWTESSGESWNKRSVKEVIDLRSASTEVQYEAGPTTSLLRIWYPKFSKEGLSQGILLALQVQSEFQMWGSNNKKSLGEYPIRDIRVLLEEIMLCVDATSGRACSVPNPRTARGPHSAAENVPGDPISEAVLIFPSSVETLRTQKADAEPACKKVRLENENDAEIQNRKCDKEIRIDNMVRLLDIDLEEDPVLRNLCGQRKRIMRQSGRNGHLAPRHEAALDIVLNEAKERRAKLEADLRKIARQRTYE</sequence>
<name>A0A6A6IZX1_9PLEO</name>
<evidence type="ECO:0000313" key="3">
    <source>
        <dbReference type="Proteomes" id="UP000800094"/>
    </source>
</evidence>
<organism evidence="2 3">
    <name type="scientific">Trematosphaeria pertusa</name>
    <dbReference type="NCBI Taxonomy" id="390896"/>
    <lineage>
        <taxon>Eukaryota</taxon>
        <taxon>Fungi</taxon>
        <taxon>Dikarya</taxon>
        <taxon>Ascomycota</taxon>
        <taxon>Pezizomycotina</taxon>
        <taxon>Dothideomycetes</taxon>
        <taxon>Pleosporomycetidae</taxon>
        <taxon>Pleosporales</taxon>
        <taxon>Massarineae</taxon>
        <taxon>Trematosphaeriaceae</taxon>
        <taxon>Trematosphaeria</taxon>
    </lineage>
</organism>
<dbReference type="OrthoDB" id="3797581at2759"/>